<evidence type="ECO:0000313" key="2">
    <source>
        <dbReference type="Proteomes" id="UP001217485"/>
    </source>
</evidence>
<keyword evidence="2" id="KW-1185">Reference proteome</keyword>
<comment type="caution">
    <text evidence="1">The sequence shown here is derived from an EMBL/GenBank/DDBJ whole genome shotgun (WGS) entry which is preliminary data.</text>
</comment>
<evidence type="ECO:0000313" key="1">
    <source>
        <dbReference type="EMBL" id="MDC0676169.1"/>
    </source>
</evidence>
<dbReference type="Proteomes" id="UP001217485">
    <property type="component" value="Unassembled WGS sequence"/>
</dbReference>
<protein>
    <submittedName>
        <fullName evidence="1">Uncharacterized protein</fullName>
    </submittedName>
</protein>
<name>A0ABT5BRL6_9BACT</name>
<sequence>MRKLSTLPPEFSVPGASVDHDVKWFRVGQRVMSVPRSQAAKAAPPAAPTFRIPLDPVGRRARVYVAAVGPWLEEL</sequence>
<reference evidence="1 2" key="1">
    <citation type="submission" date="2023-01" db="EMBL/GenBank/DDBJ databases">
        <title>Minimal conservation of predation-associated metabolite biosynthetic gene clusters underscores biosynthetic potential of Myxococcota including descriptions for ten novel species: Archangium lansinium sp. nov., Myxococcus landrumus sp. nov., Nannocystis bai.</title>
        <authorList>
            <person name="Ahearne A."/>
            <person name="Stevens C."/>
            <person name="Dowd S."/>
        </authorList>
    </citation>
    <scope>NUCLEOTIDE SEQUENCE [LARGE SCALE GENOMIC DNA]</scope>
    <source>
        <strain evidence="1 2">WIWO2</strain>
    </source>
</reference>
<organism evidence="1 2">
    <name type="scientific">Sorangium atrum</name>
    <dbReference type="NCBI Taxonomy" id="2995308"/>
    <lineage>
        <taxon>Bacteria</taxon>
        <taxon>Pseudomonadati</taxon>
        <taxon>Myxococcota</taxon>
        <taxon>Polyangia</taxon>
        <taxon>Polyangiales</taxon>
        <taxon>Polyangiaceae</taxon>
        <taxon>Sorangium</taxon>
    </lineage>
</organism>
<proteinExistence type="predicted"/>
<accession>A0ABT5BRL6</accession>
<dbReference type="EMBL" id="JAQNDK010000001">
    <property type="protein sequence ID" value="MDC0676169.1"/>
    <property type="molecule type" value="Genomic_DNA"/>
</dbReference>
<gene>
    <name evidence="1" type="ORF">POL72_00340</name>
</gene>